<dbReference type="AlphaFoldDB" id="A0A498J617"/>
<sequence>MFAVFFITSEINSSLFMQTLHPLSLYEATTAGKMNLERTTFGGSFPAQVRFRIYKECLPLHESDFKHAILDKYQKGSKKFNPVCTILRASIYGWIYVVPRLLWFCTSTFGAVSHFYHCFIFLPRNHLSNMTFLYKGSIPKAASFRHYILQLNVSQSSPTRGSLICSTGSPNSATNLFCEMQGSQSAMPTQSMEEHFQSPASLPSMKDPNASSIYGSLTSPMLEPQPQYIQSSVIYQQPASYGYMSYMSYIYPAVQQQAMPTSNQTLFCTSGAQVAHNYSVELPTSKSRCQHLIFLHLRPLNHFTQPIPKFNYNIY</sequence>
<name>A0A498J617_MALDO</name>
<evidence type="ECO:0000259" key="1">
    <source>
        <dbReference type="PROSITE" id="PS51222"/>
    </source>
</evidence>
<proteinExistence type="predicted"/>
<evidence type="ECO:0000313" key="3">
    <source>
        <dbReference type="Proteomes" id="UP000290289"/>
    </source>
</evidence>
<evidence type="ECO:0000313" key="2">
    <source>
        <dbReference type="EMBL" id="RXH90940.1"/>
    </source>
</evidence>
<reference evidence="2 3" key="1">
    <citation type="submission" date="2018-10" db="EMBL/GenBank/DDBJ databases">
        <title>A high-quality apple genome assembly.</title>
        <authorList>
            <person name="Hu J."/>
        </authorList>
    </citation>
    <scope>NUCLEOTIDE SEQUENCE [LARGE SCALE GENOMIC DNA]</scope>
    <source>
        <strain evidence="3">cv. HFTH1</strain>
        <tissue evidence="2">Young leaf</tissue>
    </source>
</reference>
<comment type="caution">
    <text evidence="2">The sequence shown here is derived from an EMBL/GenBank/DDBJ whole genome shotgun (WGS) entry which is preliminary data.</text>
</comment>
<dbReference type="EMBL" id="RDQH01000334">
    <property type="protein sequence ID" value="RXH90940.1"/>
    <property type="molecule type" value="Genomic_DNA"/>
</dbReference>
<accession>A0A498J617</accession>
<dbReference type="PROSITE" id="PS51222">
    <property type="entry name" value="DCD"/>
    <property type="match status" value="1"/>
</dbReference>
<dbReference type="PANTHER" id="PTHR46444">
    <property type="entry name" value="DCD (DEVELOPMENT AND CELL DEATH) DOMAIN PROTEIN-RELATED"/>
    <property type="match status" value="1"/>
</dbReference>
<dbReference type="PANTHER" id="PTHR46444:SF19">
    <property type="entry name" value="OS02G0745600 PROTEIN"/>
    <property type="match status" value="1"/>
</dbReference>
<protein>
    <recommendedName>
        <fullName evidence="1">DCD domain-containing protein</fullName>
    </recommendedName>
</protein>
<dbReference type="InterPro" id="IPR013989">
    <property type="entry name" value="Dev_and_cell_death_domain"/>
</dbReference>
<keyword evidence="3" id="KW-1185">Reference proteome</keyword>
<feature type="domain" description="DCD" evidence="1">
    <location>
        <begin position="1"/>
        <end position="98"/>
    </location>
</feature>
<dbReference type="Pfam" id="PF10539">
    <property type="entry name" value="Dev_Cell_Death"/>
    <property type="match status" value="1"/>
</dbReference>
<dbReference type="Proteomes" id="UP000290289">
    <property type="component" value="Chromosome 8"/>
</dbReference>
<organism evidence="2 3">
    <name type="scientific">Malus domestica</name>
    <name type="common">Apple</name>
    <name type="synonym">Pyrus malus</name>
    <dbReference type="NCBI Taxonomy" id="3750"/>
    <lineage>
        <taxon>Eukaryota</taxon>
        <taxon>Viridiplantae</taxon>
        <taxon>Streptophyta</taxon>
        <taxon>Embryophyta</taxon>
        <taxon>Tracheophyta</taxon>
        <taxon>Spermatophyta</taxon>
        <taxon>Magnoliopsida</taxon>
        <taxon>eudicotyledons</taxon>
        <taxon>Gunneridae</taxon>
        <taxon>Pentapetalae</taxon>
        <taxon>rosids</taxon>
        <taxon>fabids</taxon>
        <taxon>Rosales</taxon>
        <taxon>Rosaceae</taxon>
        <taxon>Amygdaloideae</taxon>
        <taxon>Maleae</taxon>
        <taxon>Malus</taxon>
    </lineage>
</organism>
<dbReference type="SMART" id="SM00767">
    <property type="entry name" value="DCD"/>
    <property type="match status" value="1"/>
</dbReference>
<gene>
    <name evidence="2" type="ORF">DVH24_006885</name>
</gene>